<dbReference type="PANTHER" id="PTHR30532">
    <property type="entry name" value="IRON III DICITRATE-BINDING PERIPLASMIC PROTEIN"/>
    <property type="match status" value="1"/>
</dbReference>
<dbReference type="GO" id="GO:0030288">
    <property type="term" value="C:outer membrane-bounded periplasmic space"/>
    <property type="evidence" value="ECO:0007669"/>
    <property type="project" value="TreeGrafter"/>
</dbReference>
<keyword evidence="8" id="KW-1185">Reference proteome</keyword>
<evidence type="ECO:0000256" key="4">
    <source>
        <dbReference type="ARBA" id="ARBA00022496"/>
    </source>
</evidence>
<evidence type="ECO:0000313" key="7">
    <source>
        <dbReference type="EMBL" id="SMC63124.1"/>
    </source>
</evidence>
<organism evidence="7 8">
    <name type="scientific">Fulvimarina manganoxydans</name>
    <dbReference type="NCBI Taxonomy" id="937218"/>
    <lineage>
        <taxon>Bacteria</taxon>
        <taxon>Pseudomonadati</taxon>
        <taxon>Pseudomonadota</taxon>
        <taxon>Alphaproteobacteria</taxon>
        <taxon>Hyphomicrobiales</taxon>
        <taxon>Aurantimonadaceae</taxon>
        <taxon>Fulvimarina</taxon>
    </lineage>
</organism>
<gene>
    <name evidence="7" type="ORF">SAMN06297251_10523</name>
</gene>
<name>A0A1W2ARB4_9HYPH</name>
<evidence type="ECO:0000313" key="8">
    <source>
        <dbReference type="Proteomes" id="UP000192656"/>
    </source>
</evidence>
<dbReference type="InterPro" id="IPR002491">
    <property type="entry name" value="ABC_transptr_periplasmic_BD"/>
</dbReference>
<dbReference type="SUPFAM" id="SSF53807">
    <property type="entry name" value="Helical backbone' metal receptor"/>
    <property type="match status" value="1"/>
</dbReference>
<evidence type="ECO:0000256" key="2">
    <source>
        <dbReference type="ARBA" id="ARBA00008814"/>
    </source>
</evidence>
<proteinExistence type="inferred from homology"/>
<dbReference type="Gene3D" id="3.40.50.1980">
    <property type="entry name" value="Nitrogenase molybdenum iron protein domain"/>
    <property type="match status" value="2"/>
</dbReference>
<dbReference type="InterPro" id="IPR051313">
    <property type="entry name" value="Bact_iron-sidero_bind"/>
</dbReference>
<feature type="domain" description="Fe/B12 periplasmic-binding" evidence="6">
    <location>
        <begin position="55"/>
        <end position="331"/>
    </location>
</feature>
<keyword evidence="3" id="KW-0813">Transport</keyword>
<protein>
    <submittedName>
        <fullName evidence="7">Iron complex transport system substrate-binding protein</fullName>
    </submittedName>
</protein>
<dbReference type="OrthoDB" id="9793175at2"/>
<keyword evidence="5" id="KW-0732">Signal</keyword>
<accession>A0A1W2ARB4</accession>
<evidence type="ECO:0000256" key="3">
    <source>
        <dbReference type="ARBA" id="ARBA00022448"/>
    </source>
</evidence>
<dbReference type="Pfam" id="PF01497">
    <property type="entry name" value="Peripla_BP_2"/>
    <property type="match status" value="1"/>
</dbReference>
<keyword evidence="4" id="KW-0406">Ion transport</keyword>
<evidence type="ECO:0000256" key="1">
    <source>
        <dbReference type="ARBA" id="ARBA00004196"/>
    </source>
</evidence>
<comment type="similarity">
    <text evidence="2">Belongs to the bacterial solute-binding protein 8 family.</text>
</comment>
<reference evidence="7 8" key="1">
    <citation type="submission" date="2017-04" db="EMBL/GenBank/DDBJ databases">
        <authorList>
            <person name="Afonso C.L."/>
            <person name="Miller P.J."/>
            <person name="Scott M.A."/>
            <person name="Spackman E."/>
            <person name="Goraichik I."/>
            <person name="Dimitrov K.M."/>
            <person name="Suarez D.L."/>
            <person name="Swayne D.E."/>
        </authorList>
    </citation>
    <scope>NUCLEOTIDE SEQUENCE [LARGE SCALE GENOMIC DNA]</scope>
    <source>
        <strain evidence="7 8">CGMCC 1.10972</strain>
    </source>
</reference>
<dbReference type="Proteomes" id="UP000192656">
    <property type="component" value="Unassembled WGS sequence"/>
</dbReference>
<evidence type="ECO:0000259" key="6">
    <source>
        <dbReference type="PROSITE" id="PS50983"/>
    </source>
</evidence>
<dbReference type="AlphaFoldDB" id="A0A1W2ARB4"/>
<dbReference type="PANTHER" id="PTHR30532:SF1">
    <property type="entry name" value="IRON(3+)-HYDROXAMATE-BINDING PROTEIN FHUD"/>
    <property type="match status" value="1"/>
</dbReference>
<comment type="subcellular location">
    <subcellularLocation>
        <location evidence="1">Cell envelope</location>
    </subcellularLocation>
</comment>
<evidence type="ECO:0000256" key="5">
    <source>
        <dbReference type="ARBA" id="ARBA00022729"/>
    </source>
</evidence>
<dbReference type="GO" id="GO:1901678">
    <property type="term" value="P:iron coordination entity transport"/>
    <property type="evidence" value="ECO:0007669"/>
    <property type="project" value="UniProtKB-ARBA"/>
</dbReference>
<sequence>MTEWETQALRPSKLVPLAAVLLALLAAPFAARGADRQVTDDTGRVVEIPVEPKRVVVMHEPLLGLPLIDLGLEPVGSYGRADDGSPLSAVDFIDTVMGQSGAKPKGFGPFGRIDLERLRALDPDLIIGTERDVDKAEQLSTIAPTYLQTVSTGRVHGFGVEKDLADLVGRQDAYAERLKTYETRLAEVAKRVPGGADKIYLAIITNDQLNLVGDMSGAIQAIEDLGFRRADLSGTEAGAGPGTLFSVPLSPETLGMADPDLLVVMNSYAVADRSPQATQARLDTIMPGWRSFLKPAREGRVLYLDSAKVATPTIASALHTLDAIEAFEKGR</sequence>
<dbReference type="PROSITE" id="PS50983">
    <property type="entry name" value="FE_B12_PBP"/>
    <property type="match status" value="1"/>
</dbReference>
<keyword evidence="4" id="KW-0408">Iron</keyword>
<dbReference type="EMBL" id="FWXR01000005">
    <property type="protein sequence ID" value="SMC63124.1"/>
    <property type="molecule type" value="Genomic_DNA"/>
</dbReference>
<dbReference type="STRING" id="937218.SAMN06297251_10523"/>
<keyword evidence="4" id="KW-0410">Iron transport</keyword>